<feature type="transmembrane region" description="Helical" evidence="2">
    <location>
        <begin position="303"/>
        <end position="320"/>
    </location>
</feature>
<feature type="transmembrane region" description="Helical" evidence="2">
    <location>
        <begin position="326"/>
        <end position="343"/>
    </location>
</feature>
<evidence type="ECO:0000256" key="2">
    <source>
        <dbReference type="SAM" id="Phobius"/>
    </source>
</evidence>
<dbReference type="EMBL" id="CADCWI010000076">
    <property type="protein sequence ID" value="CAA9555954.1"/>
    <property type="molecule type" value="Genomic_DNA"/>
</dbReference>
<keyword evidence="2" id="KW-0472">Membrane</keyword>
<feature type="compositionally biased region" description="Basic residues" evidence="1">
    <location>
        <begin position="365"/>
        <end position="374"/>
    </location>
</feature>
<evidence type="ECO:0000256" key="1">
    <source>
        <dbReference type="SAM" id="MobiDB-lite"/>
    </source>
</evidence>
<feature type="transmembrane region" description="Helical" evidence="2">
    <location>
        <begin position="263"/>
        <end position="282"/>
    </location>
</feature>
<accession>A0A6J4URN5</accession>
<gene>
    <name evidence="3" type="ORF">AVDCRST_MAG43-1472</name>
</gene>
<proteinExistence type="predicted"/>
<protein>
    <recommendedName>
        <fullName evidence="4">TPM domain-containing protein</fullName>
    </recommendedName>
</protein>
<name>A0A6J4URN5_9BACT</name>
<feature type="region of interest" description="Disordered" evidence="1">
    <location>
        <begin position="363"/>
        <end position="392"/>
    </location>
</feature>
<evidence type="ECO:0008006" key="4">
    <source>
        <dbReference type="Google" id="ProtNLM"/>
    </source>
</evidence>
<keyword evidence="2" id="KW-1133">Transmembrane helix</keyword>
<keyword evidence="2" id="KW-0812">Transmembrane</keyword>
<sequence>MRDSSNSKRQVPMSPSFSLRTKAFAALMYGWALTALLGVLLSISNTAWAQSSVPFDPVANTPTPADPGPALGDIEFGPIREIGPRISRALEDDDDLSEFMHLVEDPVGVLSDEQASELADDAHRLTAHGIPTMFIIRESSRTREESVIDANELRIEHELETTPGADDGLLFLVTRPKGRRGTQGSRQSMFLTISPGANTLPKGGLNEASMQEVHDRFIRPRMRFGLLADGLRVGIRKIIYLETYYPDPPPPLTSLQRTTQSTLGVVAPLVSIAGLGSVMAAWHSRTSRPRSRRSATRARFLSALALAGFAVSILAIFSVYGQSRAGIVAVIISVLVITAHVRLGQHRSNVSSLPLRTICASSHRVPTRRKRQMRARTAPGSKRSVISGTSAR</sequence>
<organism evidence="3">
    <name type="scientific">uncultured Thermomicrobiales bacterium</name>
    <dbReference type="NCBI Taxonomy" id="1645740"/>
    <lineage>
        <taxon>Bacteria</taxon>
        <taxon>Pseudomonadati</taxon>
        <taxon>Thermomicrobiota</taxon>
        <taxon>Thermomicrobia</taxon>
        <taxon>Thermomicrobiales</taxon>
        <taxon>environmental samples</taxon>
    </lineage>
</organism>
<reference evidence="3" key="1">
    <citation type="submission" date="2020-02" db="EMBL/GenBank/DDBJ databases">
        <authorList>
            <person name="Meier V. D."/>
        </authorList>
    </citation>
    <scope>NUCLEOTIDE SEQUENCE</scope>
    <source>
        <strain evidence="3">AVDCRST_MAG43</strain>
    </source>
</reference>
<evidence type="ECO:0000313" key="3">
    <source>
        <dbReference type="EMBL" id="CAA9555954.1"/>
    </source>
</evidence>
<dbReference type="AlphaFoldDB" id="A0A6J4URN5"/>